<organism evidence="1 2">
    <name type="scientific">Aphis glycines</name>
    <name type="common">Soybean aphid</name>
    <dbReference type="NCBI Taxonomy" id="307491"/>
    <lineage>
        <taxon>Eukaryota</taxon>
        <taxon>Metazoa</taxon>
        <taxon>Ecdysozoa</taxon>
        <taxon>Arthropoda</taxon>
        <taxon>Hexapoda</taxon>
        <taxon>Insecta</taxon>
        <taxon>Pterygota</taxon>
        <taxon>Neoptera</taxon>
        <taxon>Paraneoptera</taxon>
        <taxon>Hemiptera</taxon>
        <taxon>Sternorrhyncha</taxon>
        <taxon>Aphidomorpha</taxon>
        <taxon>Aphidoidea</taxon>
        <taxon>Aphididae</taxon>
        <taxon>Aphidini</taxon>
        <taxon>Aphis</taxon>
        <taxon>Aphis</taxon>
    </lineage>
</organism>
<dbReference type="AlphaFoldDB" id="A0A6G0TSA3"/>
<evidence type="ECO:0000313" key="1">
    <source>
        <dbReference type="EMBL" id="KAE9536843.1"/>
    </source>
</evidence>
<sequence>MTYWNVPANKATERWVLFLFNMIFGECDMGTKSSDWVFVKQLIQLSRTQPWRLSISGNVSPEDVLIQFGFNALTLRSPTKMKYSSEKEIVLSHLIMTGDEVLTQHLRQQKKHNIVKLFFSTIMKFQLNICITTTATVEHIEYRRDNLYRRRINSERSDECIDFTMIITSRNNASISNFGGSFRWKNEYLWCNIEVREYKYFSMNDIFRVARCKEIRVGD</sequence>
<proteinExistence type="predicted"/>
<evidence type="ECO:0000313" key="2">
    <source>
        <dbReference type="Proteomes" id="UP000475862"/>
    </source>
</evidence>
<reference evidence="1 2" key="1">
    <citation type="submission" date="2019-08" db="EMBL/GenBank/DDBJ databases">
        <title>The genome of the soybean aphid Biotype 1, its phylome, world population structure and adaptation to the North American continent.</title>
        <authorList>
            <person name="Giordano R."/>
            <person name="Donthu R.K."/>
            <person name="Hernandez A.G."/>
            <person name="Wright C.L."/>
            <person name="Zimin A.V."/>
        </authorList>
    </citation>
    <scope>NUCLEOTIDE SEQUENCE [LARGE SCALE GENOMIC DNA]</scope>
    <source>
        <tissue evidence="1">Whole aphids</tissue>
    </source>
</reference>
<dbReference type="Proteomes" id="UP000475862">
    <property type="component" value="Unassembled WGS sequence"/>
</dbReference>
<keyword evidence="2" id="KW-1185">Reference proteome</keyword>
<protein>
    <submittedName>
        <fullName evidence="1">Uncharacterized protein</fullName>
    </submittedName>
</protein>
<dbReference type="EMBL" id="VYZN01000020">
    <property type="protein sequence ID" value="KAE9536843.1"/>
    <property type="molecule type" value="Genomic_DNA"/>
</dbReference>
<accession>A0A6G0TSA3</accession>
<comment type="caution">
    <text evidence="1">The sequence shown here is derived from an EMBL/GenBank/DDBJ whole genome shotgun (WGS) entry which is preliminary data.</text>
</comment>
<gene>
    <name evidence="1" type="ORF">AGLY_006905</name>
</gene>
<name>A0A6G0TSA3_APHGL</name>